<evidence type="ECO:0000313" key="2">
    <source>
        <dbReference type="EMBL" id="KAB7729386.1"/>
    </source>
</evidence>
<evidence type="ECO:0000313" key="3">
    <source>
        <dbReference type="Proteomes" id="UP000488299"/>
    </source>
</evidence>
<dbReference type="RefSeq" id="WP_152125466.1">
    <property type="nucleotide sequence ID" value="NZ_WELI01000006.1"/>
</dbReference>
<protein>
    <submittedName>
        <fullName evidence="2">Glycosyltransferase</fullName>
    </submittedName>
</protein>
<dbReference type="SUPFAM" id="SSF53756">
    <property type="entry name" value="UDP-Glycosyltransferase/glycogen phosphorylase"/>
    <property type="match status" value="1"/>
</dbReference>
<accession>A0A7J5TZR8</accession>
<name>A0A7J5TZR8_9BACT</name>
<dbReference type="EMBL" id="WELI01000006">
    <property type="protein sequence ID" value="KAB7729386.1"/>
    <property type="molecule type" value="Genomic_DNA"/>
</dbReference>
<comment type="caution">
    <text evidence="2">The sequence shown here is derived from an EMBL/GenBank/DDBJ whole genome shotgun (WGS) entry which is preliminary data.</text>
</comment>
<sequence>MNSSNDILSSATTAPNTLPKGLRMNPDLTTSGARPATSAIPDDIDDLLCFSHLRWNFVYQRPQHLLTRAARRWRVWYVEEPIWSDTPGLRVRLAGHQLYVVEPHLPHGTTPDEAIRLQRAMVDQLRAEQRIQNYAVWYYTPMAMLFSDHLHPRLTVYDCMDELSAFMGAPPLLIEQEQRLMHRANLVFTGGYSLYEAKQKHHARAYPFPSCIDYDHFVQARAGLPNPADQQGIVGPRIGYSGVIDERLDLALIDQLVQRRPDWQFVFLGPVAKIQPDQLPKHPNLHFLGMKAYDDLPAYFSNWQAALMPFAINAATKYISPTKTPEYLAAGLPVLSTPVRDVVRSYGGWERVCIAESAEELGARLGSLTTRPADSDGPQLEQFLREQSWENTWQQMQRIMKAQLMVG</sequence>
<feature type="region of interest" description="Disordered" evidence="1">
    <location>
        <begin position="1"/>
        <end position="36"/>
    </location>
</feature>
<dbReference type="Gene3D" id="3.40.50.2000">
    <property type="entry name" value="Glycogen Phosphorylase B"/>
    <property type="match status" value="1"/>
</dbReference>
<keyword evidence="3" id="KW-1185">Reference proteome</keyword>
<evidence type="ECO:0000256" key="1">
    <source>
        <dbReference type="SAM" id="MobiDB-lite"/>
    </source>
</evidence>
<dbReference type="GO" id="GO:0016740">
    <property type="term" value="F:transferase activity"/>
    <property type="evidence" value="ECO:0007669"/>
    <property type="project" value="UniProtKB-KW"/>
</dbReference>
<organism evidence="2 3">
    <name type="scientific">Rudanella paleaurantiibacter</name>
    <dbReference type="NCBI Taxonomy" id="2614655"/>
    <lineage>
        <taxon>Bacteria</taxon>
        <taxon>Pseudomonadati</taxon>
        <taxon>Bacteroidota</taxon>
        <taxon>Cytophagia</taxon>
        <taxon>Cytophagales</taxon>
        <taxon>Cytophagaceae</taxon>
        <taxon>Rudanella</taxon>
    </lineage>
</organism>
<keyword evidence="2" id="KW-0808">Transferase</keyword>
<dbReference type="Pfam" id="PF13692">
    <property type="entry name" value="Glyco_trans_1_4"/>
    <property type="match status" value="1"/>
</dbReference>
<reference evidence="2 3" key="1">
    <citation type="submission" date="2019-10" db="EMBL/GenBank/DDBJ databases">
        <title>Rudanella paleaurantiibacter sp. nov., isolated from sludge.</title>
        <authorList>
            <person name="Xu S.Q."/>
        </authorList>
    </citation>
    <scope>NUCLEOTIDE SEQUENCE [LARGE SCALE GENOMIC DNA]</scope>
    <source>
        <strain evidence="2 3">HX-22-17</strain>
    </source>
</reference>
<feature type="compositionally biased region" description="Polar residues" evidence="1">
    <location>
        <begin position="1"/>
        <end position="16"/>
    </location>
</feature>
<proteinExistence type="predicted"/>
<dbReference type="AlphaFoldDB" id="A0A7J5TZR8"/>
<gene>
    <name evidence="2" type="ORF">F5984_17370</name>
</gene>
<dbReference type="Proteomes" id="UP000488299">
    <property type="component" value="Unassembled WGS sequence"/>
</dbReference>